<evidence type="ECO:0000256" key="1">
    <source>
        <dbReference type="SAM" id="Phobius"/>
    </source>
</evidence>
<gene>
    <name evidence="2" type="ORF">AO501_26070</name>
</gene>
<dbReference type="Proteomes" id="UP000051677">
    <property type="component" value="Unassembled WGS sequence"/>
</dbReference>
<dbReference type="OrthoDB" id="4629233at2"/>
<keyword evidence="1" id="KW-1133">Transmembrane helix</keyword>
<evidence type="ECO:0000313" key="3">
    <source>
        <dbReference type="Proteomes" id="UP000051677"/>
    </source>
</evidence>
<dbReference type="EMBL" id="LKTM01000006">
    <property type="protein sequence ID" value="KQH80840.1"/>
    <property type="molecule type" value="Genomic_DNA"/>
</dbReference>
<dbReference type="RefSeq" id="WP_055576316.1">
    <property type="nucleotide sequence ID" value="NZ_LKTM01000006.1"/>
</dbReference>
<comment type="caution">
    <text evidence="2">The sequence shown here is derived from an EMBL/GenBank/DDBJ whole genome shotgun (WGS) entry which is preliminary data.</text>
</comment>
<name>A0A0Q2UJB1_MYCGO</name>
<dbReference type="GO" id="GO:0016740">
    <property type="term" value="F:transferase activity"/>
    <property type="evidence" value="ECO:0007669"/>
    <property type="project" value="UniProtKB-KW"/>
</dbReference>
<keyword evidence="1" id="KW-0812">Transmembrane</keyword>
<reference evidence="2 3" key="1">
    <citation type="submission" date="2015-10" db="EMBL/GenBank/DDBJ databases">
        <title>Mycobacterium gordonae draft genome assembly.</title>
        <authorList>
            <person name="Ustinova V."/>
            <person name="Smirnova T."/>
            <person name="Blagodatskikh K."/>
            <person name="Varlamov D."/>
            <person name="Larionova E."/>
            <person name="Chernousova L."/>
        </authorList>
    </citation>
    <scope>NUCLEOTIDE SEQUENCE [LARGE SCALE GENOMIC DNA]</scope>
    <source>
        <strain evidence="2 3">CTRI 14-8773</strain>
    </source>
</reference>
<protein>
    <submittedName>
        <fullName evidence="2">Glycosyl transferase family 39</fullName>
    </submittedName>
</protein>
<organism evidence="2 3">
    <name type="scientific">Mycobacterium gordonae</name>
    <dbReference type="NCBI Taxonomy" id="1778"/>
    <lineage>
        <taxon>Bacteria</taxon>
        <taxon>Bacillati</taxon>
        <taxon>Actinomycetota</taxon>
        <taxon>Actinomycetes</taxon>
        <taxon>Mycobacteriales</taxon>
        <taxon>Mycobacteriaceae</taxon>
        <taxon>Mycobacterium</taxon>
    </lineage>
</organism>
<feature type="transmembrane region" description="Helical" evidence="1">
    <location>
        <begin position="25"/>
        <end position="46"/>
    </location>
</feature>
<accession>A0A0Q2UJB1</accession>
<evidence type="ECO:0000313" key="2">
    <source>
        <dbReference type="EMBL" id="KQH80840.1"/>
    </source>
</evidence>
<keyword evidence="1" id="KW-0472">Membrane</keyword>
<proteinExistence type="predicted"/>
<dbReference type="AlphaFoldDB" id="A0A0Q2UJB1"/>
<keyword evidence="2" id="KW-0808">Transferase</keyword>
<sequence>MYLPTSTAAPTLLAATDLVSGSRSLYTIGVGVLVIGILLAGGIRAGGAFLGGRIGETVGWALTAVVVAVIVGSGYAIYTSAKRTVDRTGITTGQFGQ</sequence>
<feature type="transmembrane region" description="Helical" evidence="1">
    <location>
        <begin position="58"/>
        <end position="78"/>
    </location>
</feature>